<dbReference type="GO" id="GO:0008270">
    <property type="term" value="F:zinc ion binding"/>
    <property type="evidence" value="ECO:0007669"/>
    <property type="project" value="InterPro"/>
</dbReference>
<dbReference type="SMART" id="SM00066">
    <property type="entry name" value="GAL4"/>
    <property type="match status" value="1"/>
</dbReference>
<evidence type="ECO:0000313" key="6">
    <source>
        <dbReference type="EMBL" id="CRK29259.1"/>
    </source>
</evidence>
<dbReference type="SUPFAM" id="SSF57701">
    <property type="entry name" value="Zn2/Cys6 DNA-binding domain"/>
    <property type="match status" value="1"/>
</dbReference>
<dbReference type="PANTHER" id="PTHR31001">
    <property type="entry name" value="UNCHARACTERIZED TRANSCRIPTIONAL REGULATORY PROTEIN"/>
    <property type="match status" value="1"/>
</dbReference>
<dbReference type="Gene3D" id="4.10.240.10">
    <property type="entry name" value="Zn(2)-C6 fungal-type DNA-binding domain"/>
    <property type="match status" value="1"/>
</dbReference>
<dbReference type="GO" id="GO:0003677">
    <property type="term" value="F:DNA binding"/>
    <property type="evidence" value="ECO:0007669"/>
    <property type="project" value="InterPro"/>
</dbReference>
<feature type="compositionally biased region" description="Low complexity" evidence="4">
    <location>
        <begin position="1"/>
        <end position="15"/>
    </location>
</feature>
<dbReference type="Proteomes" id="UP000044602">
    <property type="component" value="Unassembled WGS sequence"/>
</dbReference>
<evidence type="ECO:0000313" key="7">
    <source>
        <dbReference type="Proteomes" id="UP000044602"/>
    </source>
</evidence>
<keyword evidence="2" id="KW-0479">Metal-binding</keyword>
<evidence type="ECO:0000256" key="4">
    <source>
        <dbReference type="SAM" id="MobiDB-lite"/>
    </source>
</evidence>
<dbReference type="Pfam" id="PF04082">
    <property type="entry name" value="Fungal_trans"/>
    <property type="match status" value="1"/>
</dbReference>
<dbReference type="AlphaFoldDB" id="A0A0G4M4R1"/>
<evidence type="ECO:0000256" key="2">
    <source>
        <dbReference type="ARBA" id="ARBA00022723"/>
    </source>
</evidence>
<accession>A0A0G4M4R1</accession>
<dbReference type="CDD" id="cd12148">
    <property type="entry name" value="fungal_TF_MHR"/>
    <property type="match status" value="1"/>
</dbReference>
<protein>
    <recommendedName>
        <fullName evidence="5">Zn(2)-C6 fungal-type domain-containing protein</fullName>
    </recommendedName>
</protein>
<reference evidence="6 7" key="1">
    <citation type="submission" date="2015-05" db="EMBL/GenBank/DDBJ databases">
        <authorList>
            <person name="Wang D.B."/>
            <person name="Wang M."/>
        </authorList>
    </citation>
    <scope>NUCLEOTIDE SEQUENCE [LARGE SCALE GENOMIC DNA]</scope>
    <source>
        <strain evidence="6">VL1</strain>
    </source>
</reference>
<dbReference type="InterPro" id="IPR007219">
    <property type="entry name" value="XnlR_reg_dom"/>
</dbReference>
<gene>
    <name evidence="6" type="ORF">BN1708_004933</name>
</gene>
<keyword evidence="3" id="KW-0539">Nucleus</keyword>
<evidence type="ECO:0000256" key="1">
    <source>
        <dbReference type="ARBA" id="ARBA00004123"/>
    </source>
</evidence>
<dbReference type="InterPro" id="IPR036864">
    <property type="entry name" value="Zn2-C6_fun-type_DNA-bd_sf"/>
</dbReference>
<evidence type="ECO:0000259" key="5">
    <source>
        <dbReference type="PROSITE" id="PS50048"/>
    </source>
</evidence>
<dbReference type="Pfam" id="PF00172">
    <property type="entry name" value="Zn_clus"/>
    <property type="match status" value="1"/>
</dbReference>
<dbReference type="STRING" id="100787.A0A0G4M4R1"/>
<dbReference type="PANTHER" id="PTHR31001:SF49">
    <property type="entry name" value="ZN(II)2CYS6 TRANSCRIPTION FACTOR (EUROFUNG)"/>
    <property type="match status" value="1"/>
</dbReference>
<dbReference type="GO" id="GO:0006351">
    <property type="term" value="P:DNA-templated transcription"/>
    <property type="evidence" value="ECO:0007669"/>
    <property type="project" value="InterPro"/>
</dbReference>
<evidence type="ECO:0000256" key="3">
    <source>
        <dbReference type="ARBA" id="ARBA00023242"/>
    </source>
</evidence>
<dbReference type="CDD" id="cd00067">
    <property type="entry name" value="GAL4"/>
    <property type="match status" value="1"/>
</dbReference>
<comment type="subcellular location">
    <subcellularLocation>
        <location evidence="1">Nucleus</location>
    </subcellularLocation>
</comment>
<dbReference type="GO" id="GO:0000981">
    <property type="term" value="F:DNA-binding transcription factor activity, RNA polymerase II-specific"/>
    <property type="evidence" value="ECO:0007669"/>
    <property type="project" value="InterPro"/>
</dbReference>
<dbReference type="InterPro" id="IPR050613">
    <property type="entry name" value="Sec_Metabolite_Reg"/>
</dbReference>
<dbReference type="PROSITE" id="PS50048">
    <property type="entry name" value="ZN2_CY6_FUNGAL_2"/>
    <property type="match status" value="1"/>
</dbReference>
<keyword evidence="7" id="KW-1185">Reference proteome</keyword>
<dbReference type="PROSITE" id="PS00463">
    <property type="entry name" value="ZN2_CY6_FUNGAL_1"/>
    <property type="match status" value="1"/>
</dbReference>
<dbReference type="GO" id="GO:0005634">
    <property type="term" value="C:nucleus"/>
    <property type="evidence" value="ECO:0007669"/>
    <property type="project" value="UniProtKB-SubCell"/>
</dbReference>
<feature type="region of interest" description="Disordered" evidence="4">
    <location>
        <begin position="1"/>
        <end position="31"/>
    </location>
</feature>
<dbReference type="EMBL" id="CVQH01021084">
    <property type="protein sequence ID" value="CRK29259.1"/>
    <property type="molecule type" value="Genomic_DNA"/>
</dbReference>
<dbReference type="InterPro" id="IPR001138">
    <property type="entry name" value="Zn2Cys6_DnaBD"/>
</dbReference>
<proteinExistence type="predicted"/>
<organism evidence="6 7">
    <name type="scientific">Verticillium longisporum</name>
    <name type="common">Verticillium dahliae var. longisporum</name>
    <dbReference type="NCBI Taxonomy" id="100787"/>
    <lineage>
        <taxon>Eukaryota</taxon>
        <taxon>Fungi</taxon>
        <taxon>Dikarya</taxon>
        <taxon>Ascomycota</taxon>
        <taxon>Pezizomycotina</taxon>
        <taxon>Sordariomycetes</taxon>
        <taxon>Hypocreomycetidae</taxon>
        <taxon>Glomerellales</taxon>
        <taxon>Plectosphaerellaceae</taxon>
        <taxon>Verticillium</taxon>
    </lineage>
</organism>
<name>A0A0G4M4R1_VERLO</name>
<dbReference type="SMART" id="SM00906">
    <property type="entry name" value="Fungal_trans"/>
    <property type="match status" value="1"/>
</dbReference>
<feature type="domain" description="Zn(2)-C6 fungal-type" evidence="5">
    <location>
        <begin position="38"/>
        <end position="69"/>
    </location>
</feature>
<feature type="region of interest" description="Disordered" evidence="4">
    <location>
        <begin position="673"/>
        <end position="692"/>
    </location>
</feature>
<sequence>MAEPSSSAAAQEPSAGRAEIKPSTAGEGHRKRNRIRFSCSHCREKKLKCNRASPCDQCIKRDIVASCDYVPYLYPRTATRQPAPVPQASSQPQGLADTPTLQAELKHLEDVLSDVRAKLAERGIVMDDVFGQKGGSLYGRTRLPETPSDLSGIKEPTPAGPMVDKLRYVDSANWEAILDDVTRLTDELKTTDTGHGEREDDDADDLDSTFASTEGPVLLLGTFPPATTQDLMDYLPQKDITDRLIARFFKGKEPAWSMFHVPAFLREARCYATFWERPHEYSITWIGLLCIMISHAAFFCLRGDEEVPGNIGPPQYILDLYRIRSAQCLALDDYTKPGKYKVEALILYFGTEYLRLSDAQRGTSIMMAIIVRLAMHSGLHRDPKHFQGLTVFEHEMRKRLWTILVEIDVLVAFQFGLPGNVQHRYFDTGLPHNLHDEDFDETTTELPLERPLTERTPALYTIVKSRLVVAFGDILARMADRDSPTYGEVLRLNDQLEKAHEDIPPVLRARSFSLSIGDPIDLIMQRLWIELMYLKARIVLHRRYFALGRNDQRYAPSRFNCIDAATKTLEYQFDVNTEIQPGGRLSKERWFLSSLSTHDFLLANMMLCLELSFLLRASTPSDAAVAAEPIEKDRLLHILRTSRGIWGSMRTQSAEASRAFKILSRMLTISTGTQYESSPDSAADGNAQPGGVDLNQRPSYQFASGVRAFASEQHPSSSWGPTTVLPYPAGSLEGAHTAQTLSWTAQPGFQSAHGLQFDSVGDPGMGSDIDWSSWDTQIQNNSAENIQIPWTHFFAQKE</sequence>